<dbReference type="InterPro" id="IPR024072">
    <property type="entry name" value="DHFR-like_dom_sf"/>
</dbReference>
<dbReference type="InterPro" id="IPR002125">
    <property type="entry name" value="CMP_dCMP_dom"/>
</dbReference>
<dbReference type="SUPFAM" id="SSF53597">
    <property type="entry name" value="Dihydrofolate reductase-like"/>
    <property type="match status" value="1"/>
</dbReference>
<comment type="caution">
    <text evidence="10">The sequence shown here is derived from an EMBL/GenBank/DDBJ whole genome shotgun (WGS) entry which is preliminary data.</text>
</comment>
<comment type="function">
    <text evidence="1">Converts 2,5-diamino-6-(ribosylamino)-4(3h)-pyrimidinone 5'-phosphate into 5-amino-6-(ribosylamino)-2,4(1h,3h)-pyrimidinedione 5'-phosphate.</text>
</comment>
<dbReference type="InterPro" id="IPR016193">
    <property type="entry name" value="Cytidine_deaminase-like"/>
</dbReference>
<dbReference type="Gene3D" id="3.40.430.10">
    <property type="entry name" value="Dihydrofolate Reductase, subunit A"/>
    <property type="match status" value="1"/>
</dbReference>
<comment type="similarity">
    <text evidence="3">In the N-terminal section; belongs to the cytidine and deoxycytidylate deaminase family.</text>
</comment>
<evidence type="ECO:0000259" key="9">
    <source>
        <dbReference type="PROSITE" id="PS51747"/>
    </source>
</evidence>
<comment type="pathway">
    <text evidence="2">Cofactor biosynthesis; riboflavin biosynthesis; 5-amino-6-(D-ribitylamino)uracil from GTP: step 2/4.</text>
</comment>
<dbReference type="EC" id="3.5.4.26" evidence="5"/>
<proteinExistence type="inferred from homology"/>
<evidence type="ECO:0000256" key="4">
    <source>
        <dbReference type="ARBA" id="ARBA00007417"/>
    </source>
</evidence>
<evidence type="ECO:0000256" key="8">
    <source>
        <dbReference type="ARBA" id="ARBA00023002"/>
    </source>
</evidence>
<dbReference type="Pfam" id="PF01872">
    <property type="entry name" value="RibD_C"/>
    <property type="match status" value="1"/>
</dbReference>
<feature type="domain" description="CMP/dCMP-type deaminase" evidence="9">
    <location>
        <begin position="224"/>
        <end position="349"/>
    </location>
</feature>
<dbReference type="AlphaFoldDB" id="A0A9D2ILZ3"/>
<evidence type="ECO:0000256" key="2">
    <source>
        <dbReference type="ARBA" id="ARBA00004882"/>
    </source>
</evidence>
<dbReference type="GO" id="GO:0008703">
    <property type="term" value="F:5-amino-6-(5-phosphoribosylamino)uracil reductase activity"/>
    <property type="evidence" value="ECO:0007669"/>
    <property type="project" value="InterPro"/>
</dbReference>
<evidence type="ECO:0000256" key="5">
    <source>
        <dbReference type="ARBA" id="ARBA00012766"/>
    </source>
</evidence>
<keyword evidence="7" id="KW-0521">NADP</keyword>
<evidence type="ECO:0000313" key="10">
    <source>
        <dbReference type="EMBL" id="HIZ15766.1"/>
    </source>
</evidence>
<sequence length="370" mass="40359">MKVIASAAVSRDGCMDDCTPQRLVLSCAEDWQAVYALRAACDAILVGAETVRRDNPALMMRDETLRAQRRAAGMSPDLTKVVVTRSGRLDPGLRFFTEGAGVPKVVIAAEEADRASLRRLEGVARVIVLPWVTARGILDALEAEGICSVLVEGGAQIMRMFLGQDAVDELRLAIAPLTVGDVAAPHMPWFGERFPFAGRAAERVEQVGNMEVHHYTVTDHPLTPQQRRLIERAVALGERSEPCLTAYRVGCVLETASGALFEGYTHETDPKNHAEEEAIAKALRAGEPLAGATIYTSMEPCSTRASKPVSCSELIIRHRMARVVYAYAEPACFVHCEGTQRLREAGIEVVVTPEYADRVREVNAHIIGRS</sequence>
<comment type="similarity">
    <text evidence="4">In the C-terminal section; belongs to the HTP reductase family.</text>
</comment>
<keyword evidence="8" id="KW-0560">Oxidoreductase</keyword>
<dbReference type="EMBL" id="DXCC01000029">
    <property type="protein sequence ID" value="HIZ15766.1"/>
    <property type="molecule type" value="Genomic_DNA"/>
</dbReference>
<dbReference type="Pfam" id="PF00383">
    <property type="entry name" value="dCMP_cyt_deam_1"/>
    <property type="match status" value="1"/>
</dbReference>
<dbReference type="GO" id="GO:0009231">
    <property type="term" value="P:riboflavin biosynthetic process"/>
    <property type="evidence" value="ECO:0007669"/>
    <property type="project" value="InterPro"/>
</dbReference>
<dbReference type="PANTHER" id="PTHR38011:SF7">
    <property type="entry name" value="2,5-DIAMINO-6-RIBOSYLAMINO-4(3H)-PYRIMIDINONE 5'-PHOSPHATE REDUCTASE"/>
    <property type="match status" value="1"/>
</dbReference>
<reference evidence="10" key="1">
    <citation type="journal article" date="2021" name="PeerJ">
        <title>Extensive microbial diversity within the chicken gut microbiome revealed by metagenomics and culture.</title>
        <authorList>
            <person name="Gilroy R."/>
            <person name="Ravi A."/>
            <person name="Getino M."/>
            <person name="Pursley I."/>
            <person name="Horton D.L."/>
            <person name="Alikhan N.F."/>
            <person name="Baker D."/>
            <person name="Gharbi K."/>
            <person name="Hall N."/>
            <person name="Watson M."/>
            <person name="Adriaenssens E.M."/>
            <person name="Foster-Nyarko E."/>
            <person name="Jarju S."/>
            <person name="Secka A."/>
            <person name="Antonio M."/>
            <person name="Oren A."/>
            <person name="Chaudhuri R.R."/>
            <person name="La Ragione R."/>
            <person name="Hildebrand F."/>
            <person name="Pallen M.J."/>
        </authorList>
    </citation>
    <scope>NUCLEOTIDE SEQUENCE</scope>
    <source>
        <strain evidence="10">ChiHjej11B10-19426</strain>
    </source>
</reference>
<reference evidence="10" key="2">
    <citation type="submission" date="2021-04" db="EMBL/GenBank/DDBJ databases">
        <authorList>
            <person name="Gilroy R."/>
        </authorList>
    </citation>
    <scope>NUCLEOTIDE SEQUENCE</scope>
    <source>
        <strain evidence="10">ChiHjej11B10-19426</strain>
    </source>
</reference>
<accession>A0A9D2ILZ3</accession>
<dbReference type="InterPro" id="IPR050765">
    <property type="entry name" value="Riboflavin_Biosynth_HTPR"/>
</dbReference>
<evidence type="ECO:0000256" key="6">
    <source>
        <dbReference type="ARBA" id="ARBA00019930"/>
    </source>
</evidence>
<evidence type="ECO:0000313" key="11">
    <source>
        <dbReference type="Proteomes" id="UP000824014"/>
    </source>
</evidence>
<gene>
    <name evidence="10" type="ORF">H9816_07660</name>
</gene>
<organism evidence="10 11">
    <name type="scientific">Candidatus Tidjanibacter faecipullorum</name>
    <dbReference type="NCBI Taxonomy" id="2838766"/>
    <lineage>
        <taxon>Bacteria</taxon>
        <taxon>Pseudomonadati</taxon>
        <taxon>Bacteroidota</taxon>
        <taxon>Bacteroidia</taxon>
        <taxon>Bacteroidales</taxon>
        <taxon>Rikenellaceae</taxon>
        <taxon>Tidjanibacter</taxon>
    </lineage>
</organism>
<dbReference type="InterPro" id="IPR002734">
    <property type="entry name" value="RibDG_C"/>
</dbReference>
<name>A0A9D2ILZ3_9BACT</name>
<dbReference type="PROSITE" id="PS51747">
    <property type="entry name" value="CYT_DCMP_DEAMINASES_2"/>
    <property type="match status" value="1"/>
</dbReference>
<dbReference type="GO" id="GO:0008835">
    <property type="term" value="F:diaminohydroxyphosphoribosylaminopyrimidine deaminase activity"/>
    <property type="evidence" value="ECO:0007669"/>
    <property type="project" value="UniProtKB-EC"/>
</dbReference>
<evidence type="ECO:0000256" key="1">
    <source>
        <dbReference type="ARBA" id="ARBA00002151"/>
    </source>
</evidence>
<dbReference type="Gene3D" id="3.40.140.10">
    <property type="entry name" value="Cytidine Deaminase, domain 2"/>
    <property type="match status" value="1"/>
</dbReference>
<dbReference type="PANTHER" id="PTHR38011">
    <property type="entry name" value="DIHYDROFOLATE REDUCTASE FAMILY PROTEIN (AFU_ORTHOLOGUE AFUA_8G06820)"/>
    <property type="match status" value="1"/>
</dbReference>
<protein>
    <recommendedName>
        <fullName evidence="6">Riboflavin biosynthesis protein RibD</fullName>
        <ecNumber evidence="5">3.5.4.26</ecNumber>
    </recommendedName>
</protein>
<evidence type="ECO:0000256" key="3">
    <source>
        <dbReference type="ARBA" id="ARBA00005259"/>
    </source>
</evidence>
<dbReference type="SUPFAM" id="SSF53927">
    <property type="entry name" value="Cytidine deaminase-like"/>
    <property type="match status" value="1"/>
</dbReference>
<dbReference type="Proteomes" id="UP000824014">
    <property type="component" value="Unassembled WGS sequence"/>
</dbReference>
<evidence type="ECO:0000256" key="7">
    <source>
        <dbReference type="ARBA" id="ARBA00022857"/>
    </source>
</evidence>